<sequence length="279" mass="30291">MSSVLRRRVPWRTAASETTGLLEGEAVELTTFGTIEEASLALDASGIGTPVGVAVGVLAAVGFGAYEIYEHIIKSKPTVTLHKIAREFKKANYNQQQHIDEAHKRLGTEKGVDILPLENEKEAVQIVPLEAQHSGFVPPPFKYLGPGNSLDSGIPYNDIDADAKIHDTQYSVAETKEDVYKSDSEFLTRSGDHIIEGISGKGSISDTIGAALGGIGIGAKHLLEKATGSIQYPNISGKPIQCLLSSAWVLIQFLHQTLRNLPLLPLLHQLQIYFKTLWV</sequence>
<reference evidence="2" key="1">
    <citation type="submission" date="2020-09" db="EMBL/GenBank/DDBJ databases">
        <authorList>
            <person name="Dai Z."/>
            <person name="Yang S."/>
            <person name="Zhang W."/>
        </authorList>
    </citation>
    <scope>NUCLEOTIDE SEQUENCE</scope>
    <source>
        <strain evidence="2">War203par01</strain>
    </source>
</reference>
<organism evidence="2">
    <name type="scientific">Phylloscopus inornatus ambidensovirus</name>
    <dbReference type="NCBI Taxonomy" id="2794452"/>
    <lineage>
        <taxon>Viruses</taxon>
        <taxon>Monodnaviria</taxon>
        <taxon>Shotokuvirae</taxon>
        <taxon>Cossaviricota</taxon>
        <taxon>Quintoviricetes</taxon>
        <taxon>Piccovirales</taxon>
        <taxon>Parvoviridae</taxon>
        <taxon>Densovirinae</taxon>
        <taxon>Ambidensovirus</taxon>
    </lineage>
</organism>
<dbReference type="EMBL" id="MW046517">
    <property type="protein sequence ID" value="QVW56792.1"/>
    <property type="molecule type" value="Genomic_DNA"/>
</dbReference>
<evidence type="ECO:0000259" key="1">
    <source>
        <dbReference type="Pfam" id="PF08398"/>
    </source>
</evidence>
<dbReference type="Pfam" id="PF08398">
    <property type="entry name" value="Phospholip_A2_4"/>
    <property type="match status" value="1"/>
</dbReference>
<dbReference type="InterPro" id="IPR013607">
    <property type="entry name" value="Phospholipase_A2-like"/>
</dbReference>
<feature type="domain" description="Phospholipase A2-like" evidence="1">
    <location>
        <begin position="135"/>
        <end position="188"/>
    </location>
</feature>
<proteinExistence type="predicted"/>
<protein>
    <submittedName>
        <fullName evidence="2">Structural protein VP1</fullName>
    </submittedName>
</protein>
<reference evidence="2" key="2">
    <citation type="journal article" date="2022" name="Gigascience">
        <title>Parvovirus dark matter in the cloaca of wild birds.</title>
        <authorList>
            <person name="Dai Z."/>
            <person name="Wang H."/>
            <person name="Wu H."/>
            <person name="Zhang Q."/>
            <person name="Ji L."/>
            <person name="Wang X."/>
            <person name="Shen Q."/>
            <person name="Yang S."/>
            <person name="Ma X."/>
            <person name="Shan T."/>
            <person name="Zhang W."/>
        </authorList>
    </citation>
    <scope>NUCLEOTIDE SEQUENCE</scope>
    <source>
        <strain evidence="2">War203par01</strain>
    </source>
</reference>
<evidence type="ECO:0000313" key="2">
    <source>
        <dbReference type="EMBL" id="QVW56792.1"/>
    </source>
</evidence>
<accession>A0A8E7G2I2</accession>
<name>A0A8E7G2I2_9VIRU</name>
<dbReference type="GO" id="GO:0005198">
    <property type="term" value="F:structural molecule activity"/>
    <property type="evidence" value="ECO:0007669"/>
    <property type="project" value="InterPro"/>
</dbReference>